<dbReference type="HAMAP" id="MF_02126">
    <property type="entry name" value="RF_methyltr_PrmC"/>
    <property type="match status" value="1"/>
</dbReference>
<comment type="caution">
    <text evidence="5">Lacks conserved residue(s) required for the propagation of feature annotation.</text>
</comment>
<dbReference type="InterPro" id="IPR007848">
    <property type="entry name" value="Small_mtfrase_dom"/>
</dbReference>
<dbReference type="CDD" id="cd02440">
    <property type="entry name" value="AdoMet_MTases"/>
    <property type="match status" value="1"/>
</dbReference>
<dbReference type="NCBIfam" id="TIGR03534">
    <property type="entry name" value="RF_mod_PrmC"/>
    <property type="match status" value="1"/>
</dbReference>
<keyword evidence="9" id="KW-1185">Reference proteome</keyword>
<dbReference type="EC" id="2.1.1.297" evidence="5"/>
<feature type="binding site" evidence="5">
    <location>
        <begin position="118"/>
        <end position="122"/>
    </location>
    <ligand>
        <name>S-adenosyl-L-methionine</name>
        <dbReference type="ChEBI" id="CHEBI:59789"/>
    </ligand>
</feature>
<dbReference type="Pfam" id="PF17827">
    <property type="entry name" value="PrmC_N"/>
    <property type="match status" value="1"/>
</dbReference>
<keyword evidence="1 5" id="KW-0489">Methyltransferase</keyword>
<comment type="similarity">
    <text evidence="5">Belongs to the protein N5-glutamine methyltransferase family. PrmC subfamily.</text>
</comment>
<evidence type="ECO:0000256" key="5">
    <source>
        <dbReference type="HAMAP-Rule" id="MF_02126"/>
    </source>
</evidence>
<protein>
    <recommendedName>
        <fullName evidence="5">Release factor glutamine methyltransferase</fullName>
        <shortName evidence="5">RF MTase</shortName>
        <ecNumber evidence="5">2.1.1.297</ecNumber>
    </recommendedName>
    <alternativeName>
        <fullName evidence="5">N5-glutamine methyltransferase PrmC</fullName>
    </alternativeName>
    <alternativeName>
        <fullName evidence="5">Protein-(glutamine-N5) MTase PrmC</fullName>
    </alternativeName>
    <alternativeName>
        <fullName evidence="5">Protein-glutamine N-methyltransferase PrmC</fullName>
    </alternativeName>
</protein>
<dbReference type="PANTHER" id="PTHR18895:SF74">
    <property type="entry name" value="MTRF1L RELEASE FACTOR GLUTAMINE METHYLTRANSFERASE"/>
    <property type="match status" value="1"/>
</dbReference>
<feature type="domain" description="Release factor glutamine methyltransferase N-terminal" evidence="7">
    <location>
        <begin position="10"/>
        <end position="73"/>
    </location>
</feature>
<evidence type="ECO:0000313" key="8">
    <source>
        <dbReference type="EMBL" id="QFG04101.1"/>
    </source>
</evidence>
<dbReference type="InterPro" id="IPR004556">
    <property type="entry name" value="HemK-like"/>
</dbReference>
<organism evidence="8 9">
    <name type="scientific">Tepidiforma bonchosmolovskayae</name>
    <dbReference type="NCBI Taxonomy" id="2601677"/>
    <lineage>
        <taxon>Bacteria</taxon>
        <taxon>Bacillati</taxon>
        <taxon>Chloroflexota</taxon>
        <taxon>Tepidiformia</taxon>
        <taxon>Tepidiformales</taxon>
        <taxon>Tepidiformaceae</taxon>
        <taxon>Tepidiforma</taxon>
    </lineage>
</organism>
<comment type="catalytic activity">
    <reaction evidence="4 5">
        <text>L-glutaminyl-[peptide chain release factor] + S-adenosyl-L-methionine = N(5)-methyl-L-glutaminyl-[peptide chain release factor] + S-adenosyl-L-homocysteine + H(+)</text>
        <dbReference type="Rhea" id="RHEA:42896"/>
        <dbReference type="Rhea" id="RHEA-COMP:10271"/>
        <dbReference type="Rhea" id="RHEA-COMP:10272"/>
        <dbReference type="ChEBI" id="CHEBI:15378"/>
        <dbReference type="ChEBI" id="CHEBI:30011"/>
        <dbReference type="ChEBI" id="CHEBI:57856"/>
        <dbReference type="ChEBI" id="CHEBI:59789"/>
        <dbReference type="ChEBI" id="CHEBI:61891"/>
        <dbReference type="EC" id="2.1.1.297"/>
    </reaction>
</comment>
<evidence type="ECO:0000256" key="4">
    <source>
        <dbReference type="ARBA" id="ARBA00048391"/>
    </source>
</evidence>
<dbReference type="EMBL" id="CP042829">
    <property type="protein sequence ID" value="QFG04101.1"/>
    <property type="molecule type" value="Genomic_DNA"/>
</dbReference>
<accession>A0ABX6C6N1</accession>
<dbReference type="InterPro" id="IPR050320">
    <property type="entry name" value="N5-glutamine_MTase"/>
</dbReference>
<dbReference type="Proteomes" id="UP000326331">
    <property type="component" value="Chromosome"/>
</dbReference>
<dbReference type="Gene3D" id="1.10.8.10">
    <property type="entry name" value="DNA helicase RuvA subunit, C-terminal domain"/>
    <property type="match status" value="1"/>
</dbReference>
<reference evidence="8 9" key="1">
    <citation type="submission" date="2019-10" db="EMBL/GenBank/DDBJ databases">
        <title>Thermopilla bonchosmolovskayae gen. nov., sp. nov., a moderately thermophilic Chloroflexi bacterium from a Chukotka hot spring (Arctic, Russia), representing a novel classis Thermopillaia, which include previously uncultivated lineage OLB14.</title>
        <authorList>
            <person name="Kochetkova T.V."/>
            <person name="Zayulina K.S."/>
            <person name="Zhigarkov V.S."/>
            <person name="Minaev N.V."/>
            <person name="Novikov A."/>
            <person name="Toshchakov S.V."/>
            <person name="Elcheninov A.G."/>
            <person name="Kublanov I.V."/>
        </authorList>
    </citation>
    <scope>NUCLEOTIDE SEQUENCE [LARGE SCALE GENOMIC DNA]</scope>
    <source>
        <strain evidence="8 9">3753O</strain>
    </source>
</reference>
<dbReference type="Gene3D" id="3.40.50.150">
    <property type="entry name" value="Vaccinia Virus protein VP39"/>
    <property type="match status" value="1"/>
</dbReference>
<evidence type="ECO:0000256" key="3">
    <source>
        <dbReference type="ARBA" id="ARBA00022691"/>
    </source>
</evidence>
<dbReference type="SUPFAM" id="SSF53335">
    <property type="entry name" value="S-adenosyl-L-methionine-dependent methyltransferases"/>
    <property type="match status" value="1"/>
</dbReference>
<dbReference type="PANTHER" id="PTHR18895">
    <property type="entry name" value="HEMK METHYLTRANSFERASE"/>
    <property type="match status" value="1"/>
</dbReference>
<dbReference type="InterPro" id="IPR019874">
    <property type="entry name" value="RF_methyltr_PrmC"/>
</dbReference>
<dbReference type="Pfam" id="PF05175">
    <property type="entry name" value="MTS"/>
    <property type="match status" value="1"/>
</dbReference>
<proteinExistence type="inferred from homology"/>
<comment type="function">
    <text evidence="5">Methylates the class 1 translation termination release factors RF1/PrfA and RF2/PrfB on the glutamine residue of the universally conserved GGQ motif.</text>
</comment>
<feature type="domain" description="Methyltransferase small" evidence="6">
    <location>
        <begin position="103"/>
        <end position="184"/>
    </location>
</feature>
<dbReference type="RefSeq" id="WP_158068040.1">
    <property type="nucleotide sequence ID" value="NZ_CP042829.1"/>
</dbReference>
<feature type="binding site" evidence="5">
    <location>
        <position position="141"/>
    </location>
    <ligand>
        <name>S-adenosyl-L-methionine</name>
        <dbReference type="ChEBI" id="CHEBI:59789"/>
    </ligand>
</feature>
<evidence type="ECO:0000313" key="9">
    <source>
        <dbReference type="Proteomes" id="UP000326331"/>
    </source>
</evidence>
<evidence type="ECO:0000259" key="7">
    <source>
        <dbReference type="Pfam" id="PF17827"/>
    </source>
</evidence>
<feature type="binding site" evidence="5">
    <location>
        <position position="181"/>
    </location>
    <ligand>
        <name>S-adenosyl-L-methionine</name>
        <dbReference type="ChEBI" id="CHEBI:59789"/>
    </ligand>
</feature>
<dbReference type="InterPro" id="IPR029063">
    <property type="entry name" value="SAM-dependent_MTases_sf"/>
</dbReference>
<sequence length="273" mass="28872">MNAREVAGAAARRLEAAGLEDARFEAEVLVREAAGISRAAYFAGAVLEGEARRRLEAWLERREQREPLAYITGWREFYGRRFAVGPGVLIPRPETELLVEIALEELRGAPGATVVEVGTGSGAVAVSVAAEAPAARMAATDISPVALRFARLNAAAHAPGVQLLLGNLATPIGRADIVLANLPYIPSAEIDALEPEVSRWEPRVALDGGSDGLRLVRELIADCAVRLRPKLLALEVGFGQAEPVAALGRAAGARAALVVDLAGINRVVCLRWA</sequence>
<gene>
    <name evidence="5 8" type="primary">prmC</name>
    <name evidence="8" type="ORF">Tbon_12715</name>
</gene>
<name>A0ABX6C6N1_9CHLR</name>
<dbReference type="NCBIfam" id="TIGR00536">
    <property type="entry name" value="hemK_fam"/>
    <property type="match status" value="1"/>
</dbReference>
<dbReference type="GO" id="GO:0032259">
    <property type="term" value="P:methylation"/>
    <property type="evidence" value="ECO:0007669"/>
    <property type="project" value="UniProtKB-KW"/>
</dbReference>
<evidence type="ECO:0000259" key="6">
    <source>
        <dbReference type="Pfam" id="PF05175"/>
    </source>
</evidence>
<evidence type="ECO:0000256" key="2">
    <source>
        <dbReference type="ARBA" id="ARBA00022679"/>
    </source>
</evidence>
<evidence type="ECO:0000256" key="1">
    <source>
        <dbReference type="ARBA" id="ARBA00022603"/>
    </source>
</evidence>
<dbReference type="InterPro" id="IPR040758">
    <property type="entry name" value="PrmC_N"/>
</dbReference>
<keyword evidence="3 5" id="KW-0949">S-adenosyl-L-methionine</keyword>
<keyword evidence="2 5" id="KW-0808">Transferase</keyword>
<dbReference type="GO" id="GO:0102559">
    <property type="term" value="F:peptide chain release factor N(5)-glutamine methyltransferase activity"/>
    <property type="evidence" value="ECO:0007669"/>
    <property type="project" value="UniProtKB-EC"/>
</dbReference>